<dbReference type="GO" id="GO:0003824">
    <property type="term" value="F:catalytic activity"/>
    <property type="evidence" value="ECO:0007669"/>
    <property type="project" value="InterPro"/>
</dbReference>
<dbReference type="AlphaFoldDB" id="A0A919T6L8"/>
<evidence type="ECO:0000313" key="2">
    <source>
        <dbReference type="EMBL" id="GIM90113.1"/>
    </source>
</evidence>
<evidence type="ECO:0000256" key="1">
    <source>
        <dbReference type="SAM" id="Phobius"/>
    </source>
</evidence>
<dbReference type="SUPFAM" id="SSF53167">
    <property type="entry name" value="Purine and uridine phosphorylases"/>
    <property type="match status" value="1"/>
</dbReference>
<dbReference type="Proteomes" id="UP000677082">
    <property type="component" value="Unassembled WGS sequence"/>
</dbReference>
<comment type="caution">
    <text evidence="2">The sequence shown here is derived from an EMBL/GenBank/DDBJ whole genome shotgun (WGS) entry which is preliminary data.</text>
</comment>
<proteinExistence type="predicted"/>
<dbReference type="GO" id="GO:0009116">
    <property type="term" value="P:nucleoside metabolic process"/>
    <property type="evidence" value="ECO:0007669"/>
    <property type="project" value="InterPro"/>
</dbReference>
<accession>A0A919T6L8</accession>
<dbReference type="Gene3D" id="3.40.50.1580">
    <property type="entry name" value="Nucleoside phosphorylase domain"/>
    <property type="match status" value="1"/>
</dbReference>
<keyword evidence="1" id="KW-0812">Transmembrane</keyword>
<protein>
    <submittedName>
        <fullName evidence="2">Uncharacterized protein</fullName>
    </submittedName>
</protein>
<evidence type="ECO:0000313" key="3">
    <source>
        <dbReference type="Proteomes" id="UP000677082"/>
    </source>
</evidence>
<dbReference type="RefSeq" id="WP_213006061.1">
    <property type="nucleotide sequence ID" value="NZ_BOQN01000023.1"/>
</dbReference>
<gene>
    <name evidence="2" type="ORF">Ato02nite_019060</name>
</gene>
<keyword evidence="3" id="KW-1185">Reference proteome</keyword>
<dbReference type="InterPro" id="IPR035994">
    <property type="entry name" value="Nucleoside_phosphorylase_sf"/>
</dbReference>
<name>A0A919T6L8_9ACTN</name>
<sequence length="230" mass="25107">MTIDHDVGTSITVDQAGSLLYSLISVSTFALAILIILRFAVHRSGLVEEVTAWVGRRRTNRILIVVELPVEATAMRAATAGQRKPRFWRQRHGVEYLATYSRARLYLKVAEPGDTVHDAVRCLSRARPDLVLLAGLCRGLHPERQGVGDIVLCHRGVSVVPANSVPAKVSASEVCPWRQDDRSEPQIQAGEDVAGRVGFEIEFAEATGSRCRTGGLWCRIDLPQLAACAG</sequence>
<feature type="transmembrane region" description="Helical" evidence="1">
    <location>
        <begin position="20"/>
        <end position="41"/>
    </location>
</feature>
<dbReference type="EMBL" id="BOQN01000023">
    <property type="protein sequence ID" value="GIM90113.1"/>
    <property type="molecule type" value="Genomic_DNA"/>
</dbReference>
<keyword evidence="1" id="KW-1133">Transmembrane helix</keyword>
<keyword evidence="1" id="KW-0472">Membrane</keyword>
<reference evidence="2 3" key="1">
    <citation type="submission" date="2021-03" db="EMBL/GenBank/DDBJ databases">
        <title>Whole genome shotgun sequence of Actinoplanes toevensis NBRC 105298.</title>
        <authorList>
            <person name="Komaki H."/>
            <person name="Tamura T."/>
        </authorList>
    </citation>
    <scope>NUCLEOTIDE SEQUENCE [LARGE SCALE GENOMIC DNA]</scope>
    <source>
        <strain evidence="2 3">NBRC 105298</strain>
    </source>
</reference>
<organism evidence="2 3">
    <name type="scientific">Paractinoplanes toevensis</name>
    <dbReference type="NCBI Taxonomy" id="571911"/>
    <lineage>
        <taxon>Bacteria</taxon>
        <taxon>Bacillati</taxon>
        <taxon>Actinomycetota</taxon>
        <taxon>Actinomycetes</taxon>
        <taxon>Micromonosporales</taxon>
        <taxon>Micromonosporaceae</taxon>
        <taxon>Paractinoplanes</taxon>
    </lineage>
</organism>